<sequence length="80" mass="8886">MVFTFQPPFLAGLSGYCAELGASFIGAIVGFKVEEREDHAAYIEHWLTALRNDKRAIFEAAREAQNAADYLLAMMTDQAD</sequence>
<evidence type="ECO:0000313" key="3">
    <source>
        <dbReference type="Proteomes" id="UP000590524"/>
    </source>
</evidence>
<dbReference type="InterPro" id="IPR041459">
    <property type="entry name" value="MPTase-PolyVal"/>
</dbReference>
<reference evidence="2 3" key="1">
    <citation type="submission" date="2020-08" db="EMBL/GenBank/DDBJ databases">
        <title>Genomic Encyclopedia of Type Strains, Phase IV (KMG-IV): sequencing the most valuable type-strain genomes for metagenomic binning, comparative biology and taxonomic classification.</title>
        <authorList>
            <person name="Goeker M."/>
        </authorList>
    </citation>
    <scope>NUCLEOTIDE SEQUENCE [LARGE SCALE GENOMIC DNA]</scope>
    <source>
        <strain evidence="2 3">DSM 19371</strain>
    </source>
</reference>
<protein>
    <submittedName>
        <fullName evidence="2">Antirestriction protein ArdC</fullName>
    </submittedName>
</protein>
<evidence type="ECO:0000313" key="2">
    <source>
        <dbReference type="EMBL" id="MBB4151567.1"/>
    </source>
</evidence>
<name>A0A7W6LXX2_9SPHN</name>
<dbReference type="AlphaFoldDB" id="A0A7W6LXX2"/>
<comment type="caution">
    <text evidence="2">The sequence shown here is derived from an EMBL/GenBank/DDBJ whole genome shotgun (WGS) entry which is preliminary data.</text>
</comment>
<evidence type="ECO:0000259" key="1">
    <source>
        <dbReference type="Pfam" id="PF18818"/>
    </source>
</evidence>
<dbReference type="Pfam" id="PF18818">
    <property type="entry name" value="MPTase-PolyVal"/>
    <property type="match status" value="1"/>
</dbReference>
<organism evidence="2 3">
    <name type="scientific">Sphingobium scionense</name>
    <dbReference type="NCBI Taxonomy" id="1404341"/>
    <lineage>
        <taxon>Bacteria</taxon>
        <taxon>Pseudomonadati</taxon>
        <taxon>Pseudomonadota</taxon>
        <taxon>Alphaproteobacteria</taxon>
        <taxon>Sphingomonadales</taxon>
        <taxon>Sphingomonadaceae</taxon>
        <taxon>Sphingobium</taxon>
    </lineage>
</organism>
<dbReference type="Proteomes" id="UP000590524">
    <property type="component" value="Unassembled WGS sequence"/>
</dbReference>
<dbReference type="EMBL" id="JACIEU010000040">
    <property type="protein sequence ID" value="MBB4151567.1"/>
    <property type="molecule type" value="Genomic_DNA"/>
</dbReference>
<feature type="domain" description="Polyvalent protein metallopeptidase" evidence="1">
    <location>
        <begin position="17"/>
        <end position="62"/>
    </location>
</feature>
<keyword evidence="3" id="KW-1185">Reference proteome</keyword>
<accession>A0A7W6LXX2</accession>
<gene>
    <name evidence="2" type="ORF">GGQ90_005381</name>
</gene>
<proteinExistence type="predicted"/>
<dbReference type="RefSeq" id="WP_188084366.1">
    <property type="nucleotide sequence ID" value="NZ_JACIEU010000040.1"/>
</dbReference>